<keyword evidence="3" id="KW-1185">Reference proteome</keyword>
<proteinExistence type="predicted"/>
<dbReference type="RefSeq" id="WP_147129541.1">
    <property type="nucleotide sequence ID" value="NZ_BJXA01000009.1"/>
</dbReference>
<protein>
    <submittedName>
        <fullName evidence="2">Uncharacterized protein</fullName>
    </submittedName>
</protein>
<name>A0A511MBD1_9NOCA</name>
<evidence type="ECO:0000256" key="1">
    <source>
        <dbReference type="SAM" id="MobiDB-lite"/>
    </source>
</evidence>
<organism evidence="2 3">
    <name type="scientific">Nocardia ninae NBRC 108245</name>
    <dbReference type="NCBI Taxonomy" id="1210091"/>
    <lineage>
        <taxon>Bacteria</taxon>
        <taxon>Bacillati</taxon>
        <taxon>Actinomycetota</taxon>
        <taxon>Actinomycetes</taxon>
        <taxon>Mycobacteriales</taxon>
        <taxon>Nocardiaceae</taxon>
        <taxon>Nocardia</taxon>
    </lineage>
</organism>
<evidence type="ECO:0000313" key="3">
    <source>
        <dbReference type="Proteomes" id="UP000321424"/>
    </source>
</evidence>
<evidence type="ECO:0000313" key="2">
    <source>
        <dbReference type="EMBL" id="GEM37398.1"/>
    </source>
</evidence>
<dbReference type="EMBL" id="BJXA01000009">
    <property type="protein sequence ID" value="GEM37398.1"/>
    <property type="molecule type" value="Genomic_DNA"/>
</dbReference>
<comment type="caution">
    <text evidence="2">The sequence shown here is derived from an EMBL/GenBank/DDBJ whole genome shotgun (WGS) entry which is preliminary data.</text>
</comment>
<gene>
    <name evidence="2" type="ORF">NN4_19170</name>
</gene>
<reference evidence="2 3" key="1">
    <citation type="submission" date="2019-07" db="EMBL/GenBank/DDBJ databases">
        <title>Whole genome shotgun sequence of Nocardia ninae NBRC 108245.</title>
        <authorList>
            <person name="Hosoyama A."/>
            <person name="Uohara A."/>
            <person name="Ohji S."/>
            <person name="Ichikawa N."/>
        </authorList>
    </citation>
    <scope>NUCLEOTIDE SEQUENCE [LARGE SCALE GENOMIC DNA]</scope>
    <source>
        <strain evidence="2 3">NBRC 108245</strain>
    </source>
</reference>
<dbReference type="AlphaFoldDB" id="A0A511MBD1"/>
<accession>A0A511MBD1</accession>
<feature type="region of interest" description="Disordered" evidence="1">
    <location>
        <begin position="56"/>
        <end position="79"/>
    </location>
</feature>
<feature type="compositionally biased region" description="Basic residues" evidence="1">
    <location>
        <begin position="68"/>
        <end position="79"/>
    </location>
</feature>
<sequence length="79" mass="8511">MPQLNTFVHVQDEDGTAHEFGPNTEVPAWAIALITNPDVWEVPPVAEEPAFGFAADDKPEIAEATPKRTTRKPATKSGG</sequence>
<dbReference type="Proteomes" id="UP000321424">
    <property type="component" value="Unassembled WGS sequence"/>
</dbReference>
<dbReference type="OrthoDB" id="7605636at2"/>